<gene>
    <name evidence="1" type="ORF">RF55_25296</name>
</gene>
<keyword evidence="2" id="KW-1185">Reference proteome</keyword>
<accession>A0A0J7JU01</accession>
<comment type="caution">
    <text evidence="1">The sequence shown here is derived from an EMBL/GenBank/DDBJ whole genome shotgun (WGS) entry which is preliminary data.</text>
</comment>
<dbReference type="PaxDb" id="67767-A0A0J7JU01"/>
<evidence type="ECO:0000313" key="1">
    <source>
        <dbReference type="EMBL" id="KMQ81758.1"/>
    </source>
</evidence>
<sequence>MLRTPYPELPNWSSGYHGNGVPVSRTAGRQVQCPSVAIEQQESKPWSTTPLHESPQGILARQGVIKSAFSVSTPNVKVLMVN</sequence>
<dbReference type="EMBL" id="LBMM01031971">
    <property type="protein sequence ID" value="KMQ81758.1"/>
    <property type="molecule type" value="Genomic_DNA"/>
</dbReference>
<protein>
    <submittedName>
        <fullName evidence="1">Aldehyde dehydrogenase nad</fullName>
    </submittedName>
</protein>
<proteinExistence type="predicted"/>
<dbReference type="AlphaFoldDB" id="A0A0J7JU01"/>
<evidence type="ECO:0000313" key="2">
    <source>
        <dbReference type="Proteomes" id="UP000036403"/>
    </source>
</evidence>
<reference evidence="1 2" key="1">
    <citation type="submission" date="2015-04" db="EMBL/GenBank/DDBJ databases">
        <title>Lasius niger genome sequencing.</title>
        <authorList>
            <person name="Konorov E.A."/>
            <person name="Nikitin M.A."/>
            <person name="Kirill M.V."/>
            <person name="Chang P."/>
        </authorList>
    </citation>
    <scope>NUCLEOTIDE SEQUENCE [LARGE SCALE GENOMIC DNA]</scope>
    <source>
        <tissue evidence="1">Whole</tissue>
    </source>
</reference>
<dbReference type="Proteomes" id="UP000036403">
    <property type="component" value="Unassembled WGS sequence"/>
</dbReference>
<organism evidence="1 2">
    <name type="scientific">Lasius niger</name>
    <name type="common">Black garden ant</name>
    <dbReference type="NCBI Taxonomy" id="67767"/>
    <lineage>
        <taxon>Eukaryota</taxon>
        <taxon>Metazoa</taxon>
        <taxon>Ecdysozoa</taxon>
        <taxon>Arthropoda</taxon>
        <taxon>Hexapoda</taxon>
        <taxon>Insecta</taxon>
        <taxon>Pterygota</taxon>
        <taxon>Neoptera</taxon>
        <taxon>Endopterygota</taxon>
        <taxon>Hymenoptera</taxon>
        <taxon>Apocrita</taxon>
        <taxon>Aculeata</taxon>
        <taxon>Formicoidea</taxon>
        <taxon>Formicidae</taxon>
        <taxon>Formicinae</taxon>
        <taxon>Lasius</taxon>
        <taxon>Lasius</taxon>
    </lineage>
</organism>
<name>A0A0J7JU01_LASNI</name>